<dbReference type="InterPro" id="IPR013785">
    <property type="entry name" value="Aldolase_TIM"/>
</dbReference>
<keyword evidence="3 5" id="KW-0408">Iron</keyword>
<dbReference type="PANTHER" id="PTHR43075">
    <property type="entry name" value="FORMATE LYASE ACTIVATING ENZYME, PUTATIVE (AFU_ORTHOLOGUE AFUA_2G15630)-RELATED"/>
    <property type="match status" value="1"/>
</dbReference>
<keyword evidence="8" id="KW-1185">Reference proteome</keyword>
<dbReference type="InterPro" id="IPR058240">
    <property type="entry name" value="rSAM_sf"/>
</dbReference>
<keyword evidence="7" id="KW-0456">Lyase</keyword>
<evidence type="ECO:0000259" key="6">
    <source>
        <dbReference type="Pfam" id="PF04055"/>
    </source>
</evidence>
<reference evidence="7 8" key="1">
    <citation type="submission" date="2016-10" db="EMBL/GenBank/DDBJ databases">
        <authorList>
            <person name="de Groot N.N."/>
        </authorList>
    </citation>
    <scope>NUCLEOTIDE SEQUENCE [LARGE SCALE GENOMIC DNA]</scope>
    <source>
        <strain evidence="7 8">DSM 1283</strain>
    </source>
</reference>
<evidence type="ECO:0000256" key="2">
    <source>
        <dbReference type="ARBA" id="ARBA00022723"/>
    </source>
</evidence>
<keyword evidence="1 5" id="KW-0949">S-adenosyl-L-methionine</keyword>
<dbReference type="GO" id="GO:0046872">
    <property type="term" value="F:metal ion binding"/>
    <property type="evidence" value="ECO:0007669"/>
    <property type="project" value="UniProtKB-KW"/>
</dbReference>
<dbReference type="SUPFAM" id="SSF102114">
    <property type="entry name" value="Radical SAM enzymes"/>
    <property type="match status" value="1"/>
</dbReference>
<comment type="cofactor">
    <cofactor evidence="5">
        <name>[4Fe-4S] cluster</name>
        <dbReference type="ChEBI" id="CHEBI:49883"/>
    </cofactor>
    <text evidence="5">Binds 1 [4Fe-4S] cluster. The cluster is coordinated with 3 cysteines and an exchangeable S-adenosyl-L-methionine.</text>
</comment>
<feature type="domain" description="Radical SAM core" evidence="6">
    <location>
        <begin position="62"/>
        <end position="196"/>
    </location>
</feature>
<dbReference type="Gene3D" id="3.20.20.70">
    <property type="entry name" value="Aldolase class I"/>
    <property type="match status" value="1"/>
</dbReference>
<evidence type="ECO:0000256" key="5">
    <source>
        <dbReference type="PIRSR" id="PIRSR004869-50"/>
    </source>
</evidence>
<organism evidence="7 8">
    <name type="scientific">Anaerocolumna aminovalerica</name>
    <dbReference type="NCBI Taxonomy" id="1527"/>
    <lineage>
        <taxon>Bacteria</taxon>
        <taxon>Bacillati</taxon>
        <taxon>Bacillota</taxon>
        <taxon>Clostridia</taxon>
        <taxon>Lachnospirales</taxon>
        <taxon>Lachnospiraceae</taxon>
        <taxon>Anaerocolumna</taxon>
    </lineage>
</organism>
<protein>
    <submittedName>
        <fullName evidence="7">Putative pyruvate formate lyase activating enzyme</fullName>
    </submittedName>
</protein>
<dbReference type="STRING" id="1527.SAMN04489757_11644"/>
<evidence type="ECO:0000313" key="7">
    <source>
        <dbReference type="EMBL" id="SFO28367.1"/>
    </source>
</evidence>
<keyword evidence="2 5" id="KW-0479">Metal-binding</keyword>
<feature type="binding site" evidence="5">
    <location>
        <position position="67"/>
    </location>
    <ligand>
        <name>[4Fe-4S] cluster</name>
        <dbReference type="ChEBI" id="CHEBI:49883"/>
        <note>4Fe-4S-S-AdoMet</note>
    </ligand>
</feature>
<feature type="binding site" evidence="5">
    <location>
        <position position="71"/>
    </location>
    <ligand>
        <name>[4Fe-4S] cluster</name>
        <dbReference type="ChEBI" id="CHEBI:49883"/>
        <note>4Fe-4S-S-AdoMet</note>
    </ligand>
</feature>
<dbReference type="SFLD" id="SFLDS00029">
    <property type="entry name" value="Radical_SAM"/>
    <property type="match status" value="1"/>
</dbReference>
<evidence type="ECO:0000313" key="8">
    <source>
        <dbReference type="Proteomes" id="UP000198806"/>
    </source>
</evidence>
<dbReference type="PANTHER" id="PTHR43075:SF1">
    <property type="entry name" value="FORMATE LYASE ACTIVATING ENZYME, PUTATIVE (AFU_ORTHOLOGUE AFUA_2G15630)-RELATED"/>
    <property type="match status" value="1"/>
</dbReference>
<dbReference type="EMBL" id="FOWD01000016">
    <property type="protein sequence ID" value="SFO28367.1"/>
    <property type="molecule type" value="Genomic_DNA"/>
</dbReference>
<evidence type="ECO:0000256" key="3">
    <source>
        <dbReference type="ARBA" id="ARBA00023004"/>
    </source>
</evidence>
<dbReference type="Proteomes" id="UP000198806">
    <property type="component" value="Unassembled WGS sequence"/>
</dbReference>
<dbReference type="InterPro" id="IPR016431">
    <property type="entry name" value="Pyrv-formate_lyase-activ_prd"/>
</dbReference>
<dbReference type="Pfam" id="PF04055">
    <property type="entry name" value="Radical_SAM"/>
    <property type="match status" value="1"/>
</dbReference>
<dbReference type="PIRSF" id="PIRSF004869">
    <property type="entry name" value="PflX_prd"/>
    <property type="match status" value="1"/>
</dbReference>
<sequence>MGVRRIMNLLSNCTLCPRNCKADRGNGQVGYCKVTEELVVARAALHMWEEPCISGEAGSGTVFFSGCSMGCVYCQNNNIAAARAGKKITIQRLSEIFLELQEKGANNINLVTPSHYVPQIIKGISIARESGLTLPIVYNSSGYEKVETLELLEGTISVYLPDFKYMSSDIAKKYSNCSNYFEVTSKAVAEMVRQVGEPEFDQLGMMKKGVIVRHLTLPGYLEDSKNIIKYLYETFGDTVYISIMNQYTPLPQVEQYPELNRKITQEEYDELVDYAIETGVENGFIQEGETALESFIPEFNNEGV</sequence>
<dbReference type="SFLD" id="SFLDG01099">
    <property type="entry name" value="Uncharacterised_Radical_SAM_Su"/>
    <property type="match status" value="1"/>
</dbReference>
<dbReference type="OrthoDB" id="9781783at2"/>
<keyword evidence="4 5" id="KW-0411">Iron-sulfur</keyword>
<dbReference type="AlphaFoldDB" id="A0A1I5FX84"/>
<evidence type="ECO:0000256" key="1">
    <source>
        <dbReference type="ARBA" id="ARBA00022691"/>
    </source>
</evidence>
<gene>
    <name evidence="7" type="ORF">SAMN04489757_11644</name>
</gene>
<keyword evidence="7" id="KW-0670">Pyruvate</keyword>
<accession>A0A1I5FX84</accession>
<dbReference type="RefSeq" id="WP_091686761.1">
    <property type="nucleotide sequence ID" value="NZ_BAABFM010000012.1"/>
</dbReference>
<evidence type="ECO:0000256" key="4">
    <source>
        <dbReference type="ARBA" id="ARBA00023014"/>
    </source>
</evidence>
<dbReference type="InterPro" id="IPR007197">
    <property type="entry name" value="rSAM"/>
</dbReference>
<name>A0A1I5FX84_9FIRM</name>
<proteinExistence type="predicted"/>
<dbReference type="GO" id="GO:0051536">
    <property type="term" value="F:iron-sulfur cluster binding"/>
    <property type="evidence" value="ECO:0007669"/>
    <property type="project" value="UniProtKB-KW"/>
</dbReference>
<dbReference type="GO" id="GO:0016829">
    <property type="term" value="F:lyase activity"/>
    <property type="evidence" value="ECO:0007669"/>
    <property type="project" value="UniProtKB-KW"/>
</dbReference>
<dbReference type="InterPro" id="IPR040085">
    <property type="entry name" value="MJ0674-like"/>
</dbReference>
<feature type="binding site" evidence="5">
    <location>
        <position position="74"/>
    </location>
    <ligand>
        <name>[4Fe-4S] cluster</name>
        <dbReference type="ChEBI" id="CHEBI:49883"/>
        <note>4Fe-4S-S-AdoMet</note>
    </ligand>
</feature>